<dbReference type="Proteomes" id="UP000230066">
    <property type="component" value="Unassembled WGS sequence"/>
</dbReference>
<evidence type="ECO:0008006" key="4">
    <source>
        <dbReference type="Google" id="ProtNLM"/>
    </source>
</evidence>
<feature type="region of interest" description="Disordered" evidence="1">
    <location>
        <begin position="1"/>
        <end position="34"/>
    </location>
</feature>
<accession>A0A4E0R7N4</accession>
<dbReference type="GO" id="GO:0000281">
    <property type="term" value="P:mitotic cytokinesis"/>
    <property type="evidence" value="ECO:0007669"/>
    <property type="project" value="InterPro"/>
</dbReference>
<dbReference type="PANTHER" id="PTHR14739:SF9">
    <property type="entry name" value="MICROTUBULE-ASSOCIATED PROTEIN 9"/>
    <property type="match status" value="1"/>
</dbReference>
<evidence type="ECO:0000313" key="3">
    <source>
        <dbReference type="Proteomes" id="UP000230066"/>
    </source>
</evidence>
<feature type="region of interest" description="Disordered" evidence="1">
    <location>
        <begin position="222"/>
        <end position="313"/>
    </location>
</feature>
<feature type="compositionally biased region" description="Basic residues" evidence="1">
    <location>
        <begin position="22"/>
        <end position="34"/>
    </location>
</feature>
<evidence type="ECO:0000313" key="2">
    <source>
        <dbReference type="EMBL" id="THD21701.1"/>
    </source>
</evidence>
<comment type="caution">
    <text evidence="2">The sequence shown here is derived from an EMBL/GenBank/DDBJ whole genome shotgun (WGS) entry which is preliminary data.</text>
</comment>
<feature type="region of interest" description="Disordered" evidence="1">
    <location>
        <begin position="557"/>
        <end position="586"/>
    </location>
</feature>
<feature type="compositionally biased region" description="Polar residues" evidence="1">
    <location>
        <begin position="282"/>
        <end position="294"/>
    </location>
</feature>
<organism evidence="2 3">
    <name type="scientific">Fasciola hepatica</name>
    <name type="common">Liver fluke</name>
    <dbReference type="NCBI Taxonomy" id="6192"/>
    <lineage>
        <taxon>Eukaryota</taxon>
        <taxon>Metazoa</taxon>
        <taxon>Spiralia</taxon>
        <taxon>Lophotrochozoa</taxon>
        <taxon>Platyhelminthes</taxon>
        <taxon>Trematoda</taxon>
        <taxon>Digenea</taxon>
        <taxon>Plagiorchiida</taxon>
        <taxon>Echinostomata</taxon>
        <taxon>Echinostomatoidea</taxon>
        <taxon>Fasciolidae</taxon>
        <taxon>Fasciola</taxon>
    </lineage>
</organism>
<dbReference type="AlphaFoldDB" id="A0A4E0R7N4"/>
<reference evidence="2" key="1">
    <citation type="submission" date="2019-03" db="EMBL/GenBank/DDBJ databases">
        <title>Improved annotation for the trematode Fasciola hepatica.</title>
        <authorList>
            <person name="Choi Y.-J."/>
            <person name="Martin J."/>
            <person name="Mitreva M."/>
        </authorList>
    </citation>
    <scope>NUCLEOTIDE SEQUENCE [LARGE SCALE GENOMIC DNA]</scope>
</reference>
<dbReference type="GO" id="GO:0008017">
    <property type="term" value="F:microtubule binding"/>
    <property type="evidence" value="ECO:0007669"/>
    <property type="project" value="TreeGrafter"/>
</dbReference>
<gene>
    <name evidence="2" type="ORF">D915_007345</name>
</gene>
<dbReference type="EMBL" id="JXXN02003327">
    <property type="protein sequence ID" value="THD21701.1"/>
    <property type="molecule type" value="Genomic_DNA"/>
</dbReference>
<feature type="region of interest" description="Disordered" evidence="1">
    <location>
        <begin position="116"/>
        <end position="144"/>
    </location>
</feature>
<keyword evidence="3" id="KW-1185">Reference proteome</keyword>
<dbReference type="PANTHER" id="PTHR14739">
    <property type="entry name" value="MICROTUBULE-ASSOCIATED PROTEIN 9"/>
    <property type="match status" value="1"/>
</dbReference>
<dbReference type="GO" id="GO:0090307">
    <property type="term" value="P:mitotic spindle assembly"/>
    <property type="evidence" value="ECO:0007669"/>
    <property type="project" value="TreeGrafter"/>
</dbReference>
<protein>
    <recommendedName>
        <fullName evidence="4">Microtubule-associated protein 9</fullName>
    </recommendedName>
</protein>
<dbReference type="InterPro" id="IPR026106">
    <property type="entry name" value="MAP9"/>
</dbReference>
<feature type="compositionally biased region" description="Basic and acidic residues" evidence="1">
    <location>
        <begin position="559"/>
        <end position="574"/>
    </location>
</feature>
<name>A0A4E0R7N4_FASHE</name>
<feature type="region of interest" description="Disordered" evidence="1">
    <location>
        <begin position="431"/>
        <end position="450"/>
    </location>
</feature>
<feature type="region of interest" description="Disordered" evidence="1">
    <location>
        <begin position="516"/>
        <end position="537"/>
    </location>
</feature>
<feature type="compositionally biased region" description="Basic and acidic residues" evidence="1">
    <location>
        <begin position="121"/>
        <end position="132"/>
    </location>
</feature>
<evidence type="ECO:0000256" key="1">
    <source>
        <dbReference type="SAM" id="MobiDB-lite"/>
    </source>
</evidence>
<dbReference type="GO" id="GO:1902412">
    <property type="term" value="P:regulation of mitotic cytokinesis"/>
    <property type="evidence" value="ECO:0007669"/>
    <property type="project" value="TreeGrafter"/>
</dbReference>
<dbReference type="GO" id="GO:0000235">
    <property type="term" value="C:astral microtubule"/>
    <property type="evidence" value="ECO:0007669"/>
    <property type="project" value="TreeGrafter"/>
</dbReference>
<proteinExistence type="predicted"/>
<sequence length="586" mass="67736">MSLSPLDLLDDDPLGLFEDSKPKKRRSRKARQKHTSIYDGLDDLKENLDNVSVGEHNTSNIFLKGNRKTPSVKSVTFNDDLEINIPNSIETENCDSNYPGCQPQDCQTSFQSLTQNTNLNDRLRSRSPEDSPRTPNIPDGNKIEKHDVSSFFESLYEDQKFSDVEDKDHATAMSGIKWGNNQKDILSPREKKETNKTDISESVLYYEEKENSISEQESVNNGYINRNSEPQDHFTTGDAVSADEGDKSPRSKRCTNDTSNGRPPGKPVPRKKRTNSARGDVSSVTVKMNDTNLLDSQQRSSRRSDSGTRDMAIVPRRGISSASTLYRPRSCQLSDIHHTGSEDLPNSGDFRDEAEVDIDANADATTLRAMVYKKWYRRHLHSSQMHRINSLKQDALDTRKQRENMGKEKSNDHAFEAWRAQKRAYFREQIRQKRKQEEERQRKLQESNERKLSSSKAFEVWKSQKDSVLKKQFRESLNKEKTVQETKAQMEAEKRAQSEQAFIAWKARKEALAREELQNRKQKQCEEEKRRYEEAREKSEKAAEAYYQWELRKVPSTNDLRHSTSRESISDRFPWRPPSAHASMVR</sequence>